<reference evidence="2" key="1">
    <citation type="submission" date="2024-10" db="EMBL/GenBank/DDBJ databases">
        <authorList>
            <person name="Lesea H.P."/>
            <person name="Kuehl J.V."/>
            <person name="Chandonia J.-M."/>
        </authorList>
    </citation>
    <scope>NUCLEOTIDE SEQUENCE</scope>
    <source>
        <strain evidence="2">FW102-FHT14D07</strain>
    </source>
</reference>
<organism evidence="2">
    <name type="scientific">Rhodanobacter sp. FW102-FHT14D07</name>
    <dbReference type="NCBI Taxonomy" id="3351462"/>
    <lineage>
        <taxon>Bacteria</taxon>
        <taxon>Pseudomonadati</taxon>
        <taxon>Pseudomonadota</taxon>
        <taxon>Gammaproteobacteria</taxon>
        <taxon>Lysobacterales</taxon>
        <taxon>Rhodanobacteraceae</taxon>
        <taxon>Rhodanobacter</taxon>
    </lineage>
</organism>
<dbReference type="AlphaFoldDB" id="A0AB74UQU0"/>
<evidence type="ECO:0000256" key="1">
    <source>
        <dbReference type="SAM" id="MobiDB-lite"/>
    </source>
</evidence>
<accession>A0AB74UQU0</accession>
<protein>
    <submittedName>
        <fullName evidence="2">Uncharacterized protein</fullName>
    </submittedName>
</protein>
<dbReference type="EMBL" id="CP170721">
    <property type="protein sequence ID" value="XIA19141.1"/>
    <property type="molecule type" value="Genomic_DNA"/>
</dbReference>
<feature type="compositionally biased region" description="Basic and acidic residues" evidence="1">
    <location>
        <begin position="69"/>
        <end position="86"/>
    </location>
</feature>
<evidence type="ECO:0000313" key="2">
    <source>
        <dbReference type="EMBL" id="XIA19141.1"/>
    </source>
</evidence>
<dbReference type="RefSeq" id="WP_395119676.1">
    <property type="nucleotide sequence ID" value="NZ_CP170721.1"/>
</dbReference>
<sequence length="86" mass="9329">MNTLRDDFAKAAMHAELITCGVPGEPCDALIEAAEQAGRSVEGQVAWNAYRMADAMLAEREDSEEEHPGEEVARQSMERAHGVIGT</sequence>
<proteinExistence type="predicted"/>
<gene>
    <name evidence="2" type="ORF">ACFYG5_03080</name>
</gene>
<feature type="region of interest" description="Disordered" evidence="1">
    <location>
        <begin position="59"/>
        <end position="86"/>
    </location>
</feature>
<name>A0AB74UQU0_9GAMM</name>